<evidence type="ECO:0000256" key="1">
    <source>
        <dbReference type="ARBA" id="ARBA00023002"/>
    </source>
</evidence>
<dbReference type="FunFam" id="3.40.50.720:FF:000121">
    <property type="entry name" value="Prostaglandin reductase 2"/>
    <property type="match status" value="1"/>
</dbReference>
<sequence length="362" mass="39454">MDRAGAIASFDALAAHAVEEDANCQWRIARRPVGNVEPEDFEWRVTDIPEPGEGEVLLKTLYLGLAPVMRFYMQGTARTGDAGLEIGDVIHGRGVAQVVKSRHPGWREGEIVQGQMGWQTWKVSAMTAQEKFFRMPKNGLPAALGAGVLGMTGLSAHAGFFACGDPKPEDRMVLSGAAGGVGSMVAQMAAKVVGCDVVGMAGGPEKCDFIRSLGCSEAIDYRSEDIPGRLDALRPDGIDLYFDNVGGETLEAVLERLRMHARVVLCGSISEYTRDEPFALPNYTRLRATDSVMRGFFVYNHLDRWDAVMEEMAGWITDGRLKPVQDIEQGFAAMPRALARLYHGGNVGVQCCSVRGEPEEWL</sequence>
<name>A0A1C7D4M4_9SPHN</name>
<dbReference type="GO" id="GO:0016628">
    <property type="term" value="F:oxidoreductase activity, acting on the CH-CH group of donors, NAD or NADP as acceptor"/>
    <property type="evidence" value="ECO:0007669"/>
    <property type="project" value="InterPro"/>
</dbReference>
<feature type="domain" description="Alcohol dehydrogenase-like C-terminal" evidence="2">
    <location>
        <begin position="180"/>
        <end position="312"/>
    </location>
</feature>
<dbReference type="PATRIC" id="fig|645517.4.peg.71"/>
<gene>
    <name evidence="4" type="primary">yfmJ</name>
    <name evidence="4" type="ORF">A6F65_00071</name>
</gene>
<feature type="domain" description="Oxidoreductase N-terminal" evidence="3">
    <location>
        <begin position="25"/>
        <end position="127"/>
    </location>
</feature>
<dbReference type="AlphaFoldDB" id="A0A1C7D4M4"/>
<dbReference type="EC" id="1.-.-.-" evidence="4"/>
<dbReference type="Pfam" id="PF16884">
    <property type="entry name" value="ADH_N_2"/>
    <property type="match status" value="1"/>
</dbReference>
<proteinExistence type="predicted"/>
<dbReference type="SUPFAM" id="SSF50129">
    <property type="entry name" value="GroES-like"/>
    <property type="match status" value="1"/>
</dbReference>
<dbReference type="InterPro" id="IPR045010">
    <property type="entry name" value="MDR_fam"/>
</dbReference>
<dbReference type="PANTHER" id="PTHR43205:SF7">
    <property type="entry name" value="PROSTAGLANDIN REDUCTASE 1"/>
    <property type="match status" value="1"/>
</dbReference>
<protein>
    <submittedName>
        <fullName evidence="4">Putative NADP-dependent oxidoreductase YfmJ</fullName>
        <ecNumber evidence="4">1.-.-.-</ecNumber>
    </submittedName>
</protein>
<dbReference type="RefSeq" id="WP_169816982.1">
    <property type="nucleotide sequence ID" value="NZ_CP016545.1"/>
</dbReference>
<dbReference type="EMBL" id="CP016545">
    <property type="protein sequence ID" value="ANU06399.1"/>
    <property type="molecule type" value="Genomic_DNA"/>
</dbReference>
<dbReference type="InterPro" id="IPR013149">
    <property type="entry name" value="ADH-like_C"/>
</dbReference>
<dbReference type="SUPFAM" id="SSF51735">
    <property type="entry name" value="NAD(P)-binding Rossmann-fold domains"/>
    <property type="match status" value="1"/>
</dbReference>
<evidence type="ECO:0000313" key="5">
    <source>
        <dbReference type="Proteomes" id="UP000092698"/>
    </source>
</evidence>
<dbReference type="CDD" id="cd05288">
    <property type="entry name" value="PGDH"/>
    <property type="match status" value="1"/>
</dbReference>
<dbReference type="Proteomes" id="UP000092698">
    <property type="component" value="Chromosome"/>
</dbReference>
<dbReference type="PANTHER" id="PTHR43205">
    <property type="entry name" value="PROSTAGLANDIN REDUCTASE"/>
    <property type="match status" value="1"/>
</dbReference>
<dbReference type="Pfam" id="PF00107">
    <property type="entry name" value="ADH_zinc_N"/>
    <property type="match status" value="1"/>
</dbReference>
<dbReference type="InterPro" id="IPR011032">
    <property type="entry name" value="GroES-like_sf"/>
</dbReference>
<reference evidence="4 5" key="1">
    <citation type="submission" date="2016-07" db="EMBL/GenBank/DDBJ databases">
        <title>Complete genome sequence of Altererythrobacter namhicola JCM 16345T, containing esterase-encoding genes.</title>
        <authorList>
            <person name="Cheng H."/>
            <person name="Wu Y.-H."/>
            <person name="Jian S.-L."/>
            <person name="Huo Y.-Y."/>
            <person name="Wang C.-S."/>
            <person name="Xu X.-W."/>
        </authorList>
    </citation>
    <scope>NUCLEOTIDE SEQUENCE [LARGE SCALE GENOMIC DNA]</scope>
    <source>
        <strain evidence="4 5">JCM 16345</strain>
    </source>
</reference>
<accession>A0A1C7D4M4</accession>
<dbReference type="InterPro" id="IPR036291">
    <property type="entry name" value="NAD(P)-bd_dom_sf"/>
</dbReference>
<dbReference type="KEGG" id="anh:A6F65_00071"/>
<dbReference type="STRING" id="645517.A6F65_00071"/>
<keyword evidence="5" id="KW-1185">Reference proteome</keyword>
<organism evidence="4 5">
    <name type="scientific">Paraurantiacibacter namhicola</name>
    <dbReference type="NCBI Taxonomy" id="645517"/>
    <lineage>
        <taxon>Bacteria</taxon>
        <taxon>Pseudomonadati</taxon>
        <taxon>Pseudomonadota</taxon>
        <taxon>Alphaproteobacteria</taxon>
        <taxon>Sphingomonadales</taxon>
        <taxon>Erythrobacteraceae</taxon>
        <taxon>Paraurantiacibacter</taxon>
    </lineage>
</organism>
<evidence type="ECO:0000313" key="4">
    <source>
        <dbReference type="EMBL" id="ANU06399.1"/>
    </source>
</evidence>
<evidence type="ECO:0000259" key="3">
    <source>
        <dbReference type="Pfam" id="PF16884"/>
    </source>
</evidence>
<dbReference type="Gene3D" id="3.40.50.720">
    <property type="entry name" value="NAD(P)-binding Rossmann-like Domain"/>
    <property type="match status" value="1"/>
</dbReference>
<keyword evidence="1 4" id="KW-0560">Oxidoreductase</keyword>
<dbReference type="Gene3D" id="3.90.180.10">
    <property type="entry name" value="Medium-chain alcohol dehydrogenases, catalytic domain"/>
    <property type="match status" value="1"/>
</dbReference>
<evidence type="ECO:0000259" key="2">
    <source>
        <dbReference type="Pfam" id="PF00107"/>
    </source>
</evidence>
<dbReference type="InterPro" id="IPR041694">
    <property type="entry name" value="ADH_N_2"/>
</dbReference>